<dbReference type="AlphaFoldDB" id="A0AAX2H8D8"/>
<reference evidence="1 2" key="1">
    <citation type="submission" date="2017-08" db="EMBL/GenBank/DDBJ databases">
        <authorList>
            <person name="Chaillou S."/>
        </authorList>
    </citation>
    <scope>NUCLEOTIDE SEQUENCE [LARGE SCALE GENOMIC DNA]</scope>
    <source>
        <strain evidence="1 2">MFPA15A1205</strain>
    </source>
</reference>
<organism evidence="1 2">
    <name type="scientific">Pseudomonas lundensis</name>
    <dbReference type="NCBI Taxonomy" id="86185"/>
    <lineage>
        <taxon>Bacteria</taxon>
        <taxon>Pseudomonadati</taxon>
        <taxon>Pseudomonadota</taxon>
        <taxon>Gammaproteobacteria</taxon>
        <taxon>Pseudomonadales</taxon>
        <taxon>Pseudomonadaceae</taxon>
        <taxon>Pseudomonas</taxon>
    </lineage>
</organism>
<dbReference type="NCBIfam" id="TIGR01560">
    <property type="entry name" value="put_DNA_pack"/>
    <property type="match status" value="1"/>
</dbReference>
<evidence type="ECO:0008006" key="3">
    <source>
        <dbReference type="Google" id="ProtNLM"/>
    </source>
</evidence>
<evidence type="ECO:0000313" key="2">
    <source>
        <dbReference type="Proteomes" id="UP000219564"/>
    </source>
</evidence>
<sequence>MSVIDIEIAMQHLRAEDEDRPLVQRYLEAAEDSASQYLQRRFYANSHTLEQAVLEGTAGRDPLLITPSILAACLLVLGHLYDNRIDVFSESGRADLPTGSRSLLAPLRVALGV</sequence>
<dbReference type="RefSeq" id="WP_097192115.1">
    <property type="nucleotide sequence ID" value="NZ_JAAQXX010000040.1"/>
</dbReference>
<evidence type="ECO:0000313" key="1">
    <source>
        <dbReference type="EMBL" id="SOB53035.1"/>
    </source>
</evidence>
<dbReference type="Proteomes" id="UP000219564">
    <property type="component" value="Unassembled WGS sequence"/>
</dbReference>
<comment type="caution">
    <text evidence="1">The sequence shown here is derived from an EMBL/GenBank/DDBJ whole genome shotgun (WGS) entry which is preliminary data.</text>
</comment>
<dbReference type="CDD" id="cd08054">
    <property type="entry name" value="gp6"/>
    <property type="match status" value="1"/>
</dbReference>
<accession>A0AAX2H8D8</accession>
<proteinExistence type="predicted"/>
<name>A0AAX2H8D8_9PSED</name>
<dbReference type="InterPro" id="IPR006450">
    <property type="entry name" value="Phage_HK97_gp6-like"/>
</dbReference>
<gene>
    <name evidence="1" type="ORF">PLUA15_270017</name>
</gene>
<protein>
    <recommendedName>
        <fullName evidence="3">Phage gp6-like head-tail connector protein</fullName>
    </recommendedName>
</protein>
<dbReference type="EMBL" id="OBKZ01000020">
    <property type="protein sequence ID" value="SOB53035.1"/>
    <property type="molecule type" value="Genomic_DNA"/>
</dbReference>
<dbReference type="Gene3D" id="1.10.3230.30">
    <property type="entry name" value="Phage gp6-like head-tail connector protein"/>
    <property type="match status" value="1"/>
</dbReference>